<protein>
    <recommendedName>
        <fullName evidence="1">Endonuclease/exonuclease/phosphatase domain-containing protein</fullName>
    </recommendedName>
</protein>
<dbReference type="PANTHER" id="PTHR14859">
    <property type="entry name" value="CALCOFLUOR WHITE HYPERSENSITIVE PROTEIN PRECURSOR"/>
    <property type="match status" value="1"/>
</dbReference>
<dbReference type="GO" id="GO:0006506">
    <property type="term" value="P:GPI anchor biosynthetic process"/>
    <property type="evidence" value="ECO:0007669"/>
    <property type="project" value="TreeGrafter"/>
</dbReference>
<sequence length="265" mass="28673">MSGPWLHAATFSTRESVTHMSVSSRKVAGRVRLLHWNIHSWQGTSGAVNMAAVSKLITDTDPDVISLVEVDESWGTPEILATLAERLGYAWVFTPTFEFGDQSPRGGFGNALLTKLPILAVQQWQLLWPTKVYDGSEPSEPRSAVFAKVGYPEQALWAGSTHLPRRDENVRREALDRLLSIANKLNEPWVVCGDFNLPASAWVSDGGPLVVAPEPAVATYPAEDPTEAIDYCVASSGTTLEAEVLRVTGSDHLAILADLLPGAAT</sequence>
<organism evidence="2 3">
    <name type="scientific">Spongiactinospora rosea</name>
    <dbReference type="NCBI Taxonomy" id="2248750"/>
    <lineage>
        <taxon>Bacteria</taxon>
        <taxon>Bacillati</taxon>
        <taxon>Actinomycetota</taxon>
        <taxon>Actinomycetes</taxon>
        <taxon>Streptosporangiales</taxon>
        <taxon>Streptosporangiaceae</taxon>
        <taxon>Spongiactinospora</taxon>
    </lineage>
</organism>
<dbReference type="PANTHER" id="PTHR14859:SF1">
    <property type="entry name" value="PGAP2-INTERACTING PROTEIN"/>
    <property type="match status" value="1"/>
</dbReference>
<gene>
    <name evidence="2" type="ORF">DP939_44270</name>
</gene>
<evidence type="ECO:0000313" key="2">
    <source>
        <dbReference type="EMBL" id="RBQ12164.1"/>
    </source>
</evidence>
<dbReference type="InterPro" id="IPR005135">
    <property type="entry name" value="Endo/exonuclease/phosphatase"/>
</dbReference>
<keyword evidence="3" id="KW-1185">Reference proteome</keyword>
<dbReference type="Gene3D" id="3.60.10.10">
    <property type="entry name" value="Endonuclease/exonuclease/phosphatase"/>
    <property type="match status" value="1"/>
</dbReference>
<dbReference type="Pfam" id="PF03372">
    <property type="entry name" value="Exo_endo_phos"/>
    <property type="match status" value="1"/>
</dbReference>
<evidence type="ECO:0000259" key="1">
    <source>
        <dbReference type="Pfam" id="PF03372"/>
    </source>
</evidence>
<evidence type="ECO:0000313" key="3">
    <source>
        <dbReference type="Proteomes" id="UP000253303"/>
    </source>
</evidence>
<proteinExistence type="predicted"/>
<name>A0A366LFW1_9ACTN</name>
<feature type="domain" description="Endonuclease/exonuclease/phosphatase" evidence="1">
    <location>
        <begin position="36"/>
        <end position="252"/>
    </location>
</feature>
<dbReference type="GO" id="GO:0016020">
    <property type="term" value="C:membrane"/>
    <property type="evidence" value="ECO:0007669"/>
    <property type="project" value="GOC"/>
</dbReference>
<dbReference type="AlphaFoldDB" id="A0A366LFW1"/>
<dbReference type="Proteomes" id="UP000253303">
    <property type="component" value="Unassembled WGS sequence"/>
</dbReference>
<comment type="caution">
    <text evidence="2">The sequence shown here is derived from an EMBL/GenBank/DDBJ whole genome shotgun (WGS) entry which is preliminary data.</text>
</comment>
<dbReference type="InterPro" id="IPR051916">
    <property type="entry name" value="GPI-anchor_lipid_remodeler"/>
</dbReference>
<accession>A0A366LFW1</accession>
<dbReference type="EMBL" id="QMEY01000048">
    <property type="protein sequence ID" value="RBQ12164.1"/>
    <property type="molecule type" value="Genomic_DNA"/>
</dbReference>
<dbReference type="InterPro" id="IPR036691">
    <property type="entry name" value="Endo/exonu/phosph_ase_sf"/>
</dbReference>
<dbReference type="SUPFAM" id="SSF56219">
    <property type="entry name" value="DNase I-like"/>
    <property type="match status" value="1"/>
</dbReference>
<reference evidence="2 3" key="1">
    <citation type="submission" date="2018-06" db="EMBL/GenBank/DDBJ databases">
        <title>Sphaerisporangium craniellae sp. nov., isolated from a marine sponge in the South China Sea.</title>
        <authorList>
            <person name="Li L."/>
        </authorList>
    </citation>
    <scope>NUCLEOTIDE SEQUENCE [LARGE SCALE GENOMIC DNA]</scope>
    <source>
        <strain evidence="2 3">LHW63015</strain>
    </source>
</reference>
<dbReference type="GO" id="GO:0003824">
    <property type="term" value="F:catalytic activity"/>
    <property type="evidence" value="ECO:0007669"/>
    <property type="project" value="InterPro"/>
</dbReference>